<dbReference type="EMBL" id="VSSQ01004381">
    <property type="protein sequence ID" value="MPM24956.1"/>
    <property type="molecule type" value="Genomic_DNA"/>
</dbReference>
<evidence type="ECO:0000256" key="2">
    <source>
        <dbReference type="ARBA" id="ARBA00022490"/>
    </source>
</evidence>
<dbReference type="PANTHER" id="PTHR20919">
    <property type="entry name" value="HOMOSERINE O-SUCCINYLTRANSFERASE"/>
    <property type="match status" value="1"/>
</dbReference>
<comment type="caution">
    <text evidence="6">The sequence shown here is derived from an EMBL/GenBank/DDBJ whole genome shotgun (WGS) entry which is preliminary data.</text>
</comment>
<keyword evidence="4 6" id="KW-0808">Transferase</keyword>
<dbReference type="GO" id="GO:0004414">
    <property type="term" value="F:homoserine O-acetyltransferase activity"/>
    <property type="evidence" value="ECO:0007669"/>
    <property type="project" value="UniProtKB-EC"/>
</dbReference>
<evidence type="ECO:0000256" key="3">
    <source>
        <dbReference type="ARBA" id="ARBA00022605"/>
    </source>
</evidence>
<evidence type="ECO:0000313" key="6">
    <source>
        <dbReference type="EMBL" id="MPM24956.1"/>
    </source>
</evidence>
<protein>
    <submittedName>
        <fullName evidence="6">Homoserine O-acetyltransferase</fullName>
        <ecNumber evidence="6">2.3.1.31</ecNumber>
    </submittedName>
</protein>
<dbReference type="Pfam" id="PF04204">
    <property type="entry name" value="HTS"/>
    <property type="match status" value="1"/>
</dbReference>
<keyword evidence="3" id="KW-0028">Amino-acid biosynthesis</keyword>
<dbReference type="CDD" id="cd03131">
    <property type="entry name" value="GATase1_HTS"/>
    <property type="match status" value="1"/>
</dbReference>
<dbReference type="Gene3D" id="3.40.50.880">
    <property type="match status" value="1"/>
</dbReference>
<keyword evidence="5 6" id="KW-0012">Acyltransferase</keyword>
<comment type="subcellular location">
    <subcellularLocation>
        <location evidence="1">Cytoplasm</location>
    </subcellularLocation>
</comment>
<dbReference type="HAMAP" id="MF_00295">
    <property type="entry name" value="MetA_acyltransf"/>
    <property type="match status" value="1"/>
</dbReference>
<dbReference type="PIRSF" id="PIRSF000450">
    <property type="entry name" value="H_ser_succinyltr"/>
    <property type="match status" value="1"/>
</dbReference>
<dbReference type="GO" id="GO:0008899">
    <property type="term" value="F:homoserine O-succinyltransferase activity"/>
    <property type="evidence" value="ECO:0007669"/>
    <property type="project" value="InterPro"/>
</dbReference>
<organism evidence="6">
    <name type="scientific">bioreactor metagenome</name>
    <dbReference type="NCBI Taxonomy" id="1076179"/>
    <lineage>
        <taxon>unclassified sequences</taxon>
        <taxon>metagenomes</taxon>
        <taxon>ecological metagenomes</taxon>
    </lineage>
</organism>
<dbReference type="AlphaFoldDB" id="A0A644Y8Q7"/>
<dbReference type="NCBIfam" id="TIGR01001">
    <property type="entry name" value="metA"/>
    <property type="match status" value="1"/>
</dbReference>
<evidence type="ECO:0000256" key="1">
    <source>
        <dbReference type="ARBA" id="ARBA00004496"/>
    </source>
</evidence>
<dbReference type="GO" id="GO:0019281">
    <property type="term" value="P:L-methionine biosynthetic process from homoserine via O-succinyl-L-homoserine and cystathionine"/>
    <property type="evidence" value="ECO:0007669"/>
    <property type="project" value="InterPro"/>
</dbReference>
<dbReference type="GO" id="GO:0005737">
    <property type="term" value="C:cytoplasm"/>
    <property type="evidence" value="ECO:0007669"/>
    <property type="project" value="UniProtKB-SubCell"/>
</dbReference>
<dbReference type="PANTHER" id="PTHR20919:SF0">
    <property type="entry name" value="HOMOSERINE O-SUCCINYLTRANSFERASE"/>
    <property type="match status" value="1"/>
</dbReference>
<reference evidence="6" key="1">
    <citation type="submission" date="2019-08" db="EMBL/GenBank/DDBJ databases">
        <authorList>
            <person name="Kucharzyk K."/>
            <person name="Murdoch R.W."/>
            <person name="Higgins S."/>
            <person name="Loffler F."/>
        </authorList>
    </citation>
    <scope>NUCLEOTIDE SEQUENCE</scope>
</reference>
<dbReference type="InterPro" id="IPR033752">
    <property type="entry name" value="MetA_family"/>
</dbReference>
<dbReference type="InterPro" id="IPR029062">
    <property type="entry name" value="Class_I_gatase-like"/>
</dbReference>
<proteinExistence type="inferred from homology"/>
<evidence type="ECO:0000256" key="5">
    <source>
        <dbReference type="ARBA" id="ARBA00023315"/>
    </source>
</evidence>
<name>A0A644Y8Q7_9ZZZZ</name>
<keyword evidence="2" id="KW-0963">Cytoplasm</keyword>
<dbReference type="EC" id="2.3.1.31" evidence="6"/>
<evidence type="ECO:0000256" key="4">
    <source>
        <dbReference type="ARBA" id="ARBA00022679"/>
    </source>
</evidence>
<dbReference type="InterPro" id="IPR005697">
    <property type="entry name" value="HST_MetA"/>
</dbReference>
<dbReference type="FunFam" id="3.40.50.880:FF:000004">
    <property type="entry name" value="Homoserine O-succinyltransferase"/>
    <property type="match status" value="1"/>
</dbReference>
<gene>
    <name evidence="6" type="primary">metAA_10</name>
    <name evidence="6" type="ORF">SDC9_71445</name>
</gene>
<accession>A0A644Y8Q7</accession>
<sequence length="309" mass="35639">MPVTIPKDLPSGAVLKEENIFFMTSERAIHQDIRPLQIAILNLMPNKRKTEEQFLRLLGNTALQVEVTFLTTASYESKNTPRSYLKTFYKTFDEIKEDRFDALIVTGSPVETLEFENVAYWNELEKILDWAEEHVYSSLFVCWAAQAALYHHYGIGKQLLPSKLFGVYQHTVLDTKHPLVRGFDDHFRAPHSRHTAIAEAKVKKNTHLKVLCESNEAGVFLIASKDGRKVFITGHSEYDKQTLHDEYQRDLKAGKPISKPVGYYQQDDESLPVEMSWRGHANLLFTNWLNYHVYQGTPYHLEELSAHAQ</sequence>
<dbReference type="SUPFAM" id="SSF52317">
    <property type="entry name" value="Class I glutamine amidotransferase-like"/>
    <property type="match status" value="1"/>
</dbReference>